<comment type="caution">
    <text evidence="1">The sequence shown here is derived from an EMBL/GenBank/DDBJ whole genome shotgun (WGS) entry which is preliminary data.</text>
</comment>
<accession>A0A2N5N6H2</accession>
<dbReference type="Proteomes" id="UP000234789">
    <property type="component" value="Unassembled WGS sequence"/>
</dbReference>
<evidence type="ECO:0000313" key="2">
    <source>
        <dbReference type="Proteomes" id="UP000234789"/>
    </source>
</evidence>
<dbReference type="RefSeq" id="WP_153783573.1">
    <property type="nucleotide sequence ID" value="NZ_NFEZ01000004.1"/>
</dbReference>
<dbReference type="AlphaFoldDB" id="A0A2N5N6H2"/>
<dbReference type="EMBL" id="NFEZ01000004">
    <property type="protein sequence ID" value="PLT45932.1"/>
    <property type="molecule type" value="Genomic_DNA"/>
</dbReference>
<name>A0A2N5N6H2_9BACL</name>
<proteinExistence type="predicted"/>
<organism evidence="1 2">
    <name type="scientific">Paenibacillus pasadenensis</name>
    <dbReference type="NCBI Taxonomy" id="217090"/>
    <lineage>
        <taxon>Bacteria</taxon>
        <taxon>Bacillati</taxon>
        <taxon>Bacillota</taxon>
        <taxon>Bacilli</taxon>
        <taxon>Bacillales</taxon>
        <taxon>Paenibacillaceae</taxon>
        <taxon>Paenibacillus</taxon>
    </lineage>
</organism>
<keyword evidence="2" id="KW-1185">Reference proteome</keyword>
<evidence type="ECO:0000313" key="1">
    <source>
        <dbReference type="EMBL" id="PLT45932.1"/>
    </source>
</evidence>
<gene>
    <name evidence="1" type="ORF">B8V81_4363</name>
</gene>
<reference evidence="1 2" key="1">
    <citation type="submission" date="2017-05" db="EMBL/GenBank/DDBJ databases">
        <title>Functional genome analysis of Paenibacillus pasadenensis strain R16: insights on endophytic life style and antifungal activity.</title>
        <authorList>
            <person name="Passera A."/>
            <person name="Marcolungo L."/>
            <person name="Casati P."/>
            <person name="Brasca M."/>
            <person name="Quaglino F."/>
            <person name="Delledonne M."/>
        </authorList>
    </citation>
    <scope>NUCLEOTIDE SEQUENCE [LARGE SCALE GENOMIC DNA]</scope>
    <source>
        <strain evidence="1 2">R16</strain>
    </source>
</reference>
<sequence length="58" mass="6589">MSESALCSFVVRCTPCDSPSGWRIKVTHVQEQVELTMATLDEAADYMKSRLERRQLPS</sequence>
<protein>
    <submittedName>
        <fullName evidence="1">Uncharacterized protein</fullName>
    </submittedName>
</protein>